<comment type="subcellular location">
    <subcellularLocation>
        <location evidence="1">Mitochondrion</location>
    </subcellularLocation>
</comment>
<evidence type="ECO:0000313" key="5">
    <source>
        <dbReference type="Proteomes" id="UP001344447"/>
    </source>
</evidence>
<dbReference type="EMBL" id="JAVFKY010000001">
    <property type="protein sequence ID" value="KAK5582362.1"/>
    <property type="molecule type" value="Genomic_DNA"/>
</dbReference>
<accession>A0AAN7U020</accession>
<feature type="domain" description="Ribosomal protein/NADH dehydrogenase" evidence="3">
    <location>
        <begin position="42"/>
        <end position="115"/>
    </location>
</feature>
<evidence type="ECO:0000259" key="3">
    <source>
        <dbReference type="SMART" id="SM00916"/>
    </source>
</evidence>
<dbReference type="Gene3D" id="3.40.30.10">
    <property type="entry name" value="Glutaredoxin"/>
    <property type="match status" value="1"/>
</dbReference>
<evidence type="ECO:0000256" key="2">
    <source>
        <dbReference type="ARBA" id="ARBA00023128"/>
    </source>
</evidence>
<dbReference type="GO" id="GO:0005739">
    <property type="term" value="C:mitochondrion"/>
    <property type="evidence" value="ECO:0007669"/>
    <property type="project" value="UniProtKB-SubCell"/>
</dbReference>
<evidence type="ECO:0000313" key="4">
    <source>
        <dbReference type="EMBL" id="KAK5582362.1"/>
    </source>
</evidence>
<dbReference type="InterPro" id="IPR007741">
    <property type="entry name" value="Ribosomal_mL43/mS25/NADH_DH"/>
</dbReference>
<name>A0AAN7U020_9MYCE</name>
<comment type="caution">
    <text evidence="4">The sequence shown here is derived from an EMBL/GenBank/DDBJ whole genome shotgun (WGS) entry which is preliminary data.</text>
</comment>
<organism evidence="4 5">
    <name type="scientific">Dictyostelium firmibasis</name>
    <dbReference type="NCBI Taxonomy" id="79012"/>
    <lineage>
        <taxon>Eukaryota</taxon>
        <taxon>Amoebozoa</taxon>
        <taxon>Evosea</taxon>
        <taxon>Eumycetozoa</taxon>
        <taxon>Dictyostelia</taxon>
        <taxon>Dictyosteliales</taxon>
        <taxon>Dictyosteliaceae</taxon>
        <taxon>Dictyostelium</taxon>
    </lineage>
</organism>
<dbReference type="Proteomes" id="UP001344447">
    <property type="component" value="Unassembled WGS sequence"/>
</dbReference>
<dbReference type="SUPFAM" id="SSF52833">
    <property type="entry name" value="Thioredoxin-like"/>
    <property type="match status" value="1"/>
</dbReference>
<dbReference type="AlphaFoldDB" id="A0AAN7U020"/>
<dbReference type="InterPro" id="IPR036249">
    <property type="entry name" value="Thioredoxin-like_sf"/>
</dbReference>
<gene>
    <name evidence="4" type="ORF">RB653_003945</name>
</gene>
<dbReference type="SMART" id="SM00916">
    <property type="entry name" value="L51_S25_CI-B8"/>
    <property type="match status" value="1"/>
</dbReference>
<keyword evidence="2" id="KW-0496">Mitochondrion</keyword>
<sequence>MQRFYSYLNIAKPKTHTELLKAFSMQKIYLYNAKKITFVTSKSGSGGSGARVFKYKYLEPFQFWNSDLHLEHLKKTKCEPHVIVENLDGTIHNINANSKNSEEILEEVLNATNGKKINVNIPLN</sequence>
<reference evidence="4 5" key="1">
    <citation type="submission" date="2023-11" db="EMBL/GenBank/DDBJ databases">
        <title>Dfirmibasis_genome.</title>
        <authorList>
            <person name="Edelbroek B."/>
            <person name="Kjellin J."/>
            <person name="Jerlstrom-Hultqvist J."/>
            <person name="Soderbom F."/>
        </authorList>
    </citation>
    <scope>NUCLEOTIDE SEQUENCE [LARGE SCALE GENOMIC DNA]</scope>
    <source>
        <strain evidence="4 5">TNS-C-14</strain>
    </source>
</reference>
<keyword evidence="5" id="KW-1185">Reference proteome</keyword>
<proteinExistence type="predicted"/>
<protein>
    <recommendedName>
        <fullName evidence="3">Ribosomal protein/NADH dehydrogenase domain-containing protein</fullName>
    </recommendedName>
</protein>
<evidence type="ECO:0000256" key="1">
    <source>
        <dbReference type="ARBA" id="ARBA00004173"/>
    </source>
</evidence>